<comment type="catalytic activity">
    <reaction evidence="4">
        <text>(6S)-5-formyl-5,6,7,8-tetrahydrofolate + ATP = (6R)-5,10-methenyltetrahydrofolate + ADP + phosphate</text>
        <dbReference type="Rhea" id="RHEA:10488"/>
        <dbReference type="ChEBI" id="CHEBI:30616"/>
        <dbReference type="ChEBI" id="CHEBI:43474"/>
        <dbReference type="ChEBI" id="CHEBI:57455"/>
        <dbReference type="ChEBI" id="CHEBI:57457"/>
        <dbReference type="ChEBI" id="CHEBI:456216"/>
        <dbReference type="EC" id="6.3.3.2"/>
    </reaction>
</comment>
<dbReference type="PANTHER" id="PTHR23407:SF1">
    <property type="entry name" value="5-FORMYLTETRAHYDROFOLATE CYCLO-LIGASE"/>
    <property type="match status" value="1"/>
</dbReference>
<reference evidence="5 6" key="1">
    <citation type="submission" date="2022-04" db="EMBL/GenBank/DDBJ databases">
        <title>Leucobacter sp. isolated from rhizosphere of garlic.</title>
        <authorList>
            <person name="Won M."/>
            <person name="Lee C.-M."/>
            <person name="Woen H.-Y."/>
            <person name="Kwon S.-W."/>
        </authorList>
    </citation>
    <scope>NUCLEOTIDE SEQUENCE [LARGE SCALE GENOMIC DNA]</scope>
    <source>
        <strain evidence="5 6">H21R-40</strain>
    </source>
</reference>
<keyword evidence="2 4" id="KW-0547">Nucleotide-binding</keyword>
<keyword evidence="5" id="KW-0436">Ligase</keyword>
<dbReference type="NCBIfam" id="TIGR02727">
    <property type="entry name" value="MTHFS_bact"/>
    <property type="match status" value="1"/>
</dbReference>
<dbReference type="EMBL" id="CP095045">
    <property type="protein sequence ID" value="UOQ56392.1"/>
    <property type="molecule type" value="Genomic_DNA"/>
</dbReference>
<keyword evidence="6" id="KW-1185">Reference proteome</keyword>
<dbReference type="EC" id="6.3.3.2" evidence="4"/>
<dbReference type="Pfam" id="PF01812">
    <property type="entry name" value="5-FTHF_cyc-lig"/>
    <property type="match status" value="1"/>
</dbReference>
<comment type="similarity">
    <text evidence="1 4">Belongs to the 5-formyltetrahydrofolate cyclo-ligase family.</text>
</comment>
<dbReference type="RefSeq" id="WP_244726694.1">
    <property type="nucleotide sequence ID" value="NZ_CP095045.1"/>
</dbReference>
<evidence type="ECO:0000313" key="6">
    <source>
        <dbReference type="Proteomes" id="UP000831786"/>
    </source>
</evidence>
<protein>
    <recommendedName>
        <fullName evidence="4">5-formyltetrahydrofolate cyclo-ligase</fullName>
        <ecNumber evidence="4">6.3.3.2</ecNumber>
    </recommendedName>
</protein>
<evidence type="ECO:0000256" key="3">
    <source>
        <dbReference type="ARBA" id="ARBA00022840"/>
    </source>
</evidence>
<accession>A0ABY4FI80</accession>
<evidence type="ECO:0000256" key="4">
    <source>
        <dbReference type="RuleBase" id="RU361279"/>
    </source>
</evidence>
<keyword evidence="3 4" id="KW-0067">ATP-binding</keyword>
<keyword evidence="4" id="KW-0460">Magnesium</keyword>
<dbReference type="InterPro" id="IPR037171">
    <property type="entry name" value="NagB/RpiA_transferase-like"/>
</dbReference>
<dbReference type="Gene3D" id="3.40.50.10420">
    <property type="entry name" value="NagB/RpiA/CoA transferase-like"/>
    <property type="match status" value="1"/>
</dbReference>
<dbReference type="SUPFAM" id="SSF100950">
    <property type="entry name" value="NagB/RpiA/CoA transferase-like"/>
    <property type="match status" value="1"/>
</dbReference>
<sequence length="200" mass="20710">MAQGIREAKQEMRALVRAARREMPAAAQRLARDRLAARLAGLVADAGAARVSCYLPQPGEADPTAFISWAVEHGVEVLLPVSLPGHRLDWALAGDAGAGPAAAPGRHGILEPTGPRLGGDALASVDLALIPACAVDAAGVRLGWGLGYYDRALASLAAAAAPPPVFAIVHDAELVEALPREPHDVPIDGVVTPSRILRFP</sequence>
<dbReference type="PANTHER" id="PTHR23407">
    <property type="entry name" value="ATPASE INHIBITOR/5-FORMYLTETRAHYDROFOLATE CYCLO-LIGASE"/>
    <property type="match status" value="1"/>
</dbReference>
<proteinExistence type="inferred from homology"/>
<dbReference type="InterPro" id="IPR002698">
    <property type="entry name" value="FTHF_cligase"/>
</dbReference>
<evidence type="ECO:0000256" key="2">
    <source>
        <dbReference type="ARBA" id="ARBA00022741"/>
    </source>
</evidence>
<keyword evidence="4" id="KW-0479">Metal-binding</keyword>
<comment type="cofactor">
    <cofactor evidence="4">
        <name>Mg(2+)</name>
        <dbReference type="ChEBI" id="CHEBI:18420"/>
    </cofactor>
</comment>
<dbReference type="GO" id="GO:0030272">
    <property type="term" value="F:5-formyltetrahydrofolate cyclo-ligase activity"/>
    <property type="evidence" value="ECO:0007669"/>
    <property type="project" value="UniProtKB-EC"/>
</dbReference>
<dbReference type="InterPro" id="IPR024185">
    <property type="entry name" value="FTHF_cligase-like_sf"/>
</dbReference>
<dbReference type="PIRSF" id="PIRSF006806">
    <property type="entry name" value="FTHF_cligase"/>
    <property type="match status" value="1"/>
</dbReference>
<organism evidence="5 6">
    <name type="scientific">Leucobacter allii</name>
    <dbReference type="NCBI Taxonomy" id="2932247"/>
    <lineage>
        <taxon>Bacteria</taxon>
        <taxon>Bacillati</taxon>
        <taxon>Actinomycetota</taxon>
        <taxon>Actinomycetes</taxon>
        <taxon>Micrococcales</taxon>
        <taxon>Microbacteriaceae</taxon>
        <taxon>Leucobacter</taxon>
    </lineage>
</organism>
<name>A0ABY4FI80_9MICO</name>
<gene>
    <name evidence="5" type="ORF">MUN78_11985</name>
</gene>
<evidence type="ECO:0000313" key="5">
    <source>
        <dbReference type="EMBL" id="UOQ56392.1"/>
    </source>
</evidence>
<dbReference type="Proteomes" id="UP000831786">
    <property type="component" value="Chromosome"/>
</dbReference>
<evidence type="ECO:0000256" key="1">
    <source>
        <dbReference type="ARBA" id="ARBA00010638"/>
    </source>
</evidence>